<proteinExistence type="inferred from homology"/>
<comment type="caution">
    <text evidence="9">The sequence shown here is derived from an EMBL/GenBank/DDBJ whole genome shotgun (WGS) entry which is preliminary data.</text>
</comment>
<keyword evidence="3" id="KW-1003">Cell membrane</keyword>
<evidence type="ECO:0000256" key="1">
    <source>
        <dbReference type="ARBA" id="ARBA00004651"/>
    </source>
</evidence>
<protein>
    <submittedName>
        <fullName evidence="9">ABC transporter permease</fullName>
    </submittedName>
</protein>
<dbReference type="CDD" id="cd06261">
    <property type="entry name" value="TM_PBP2"/>
    <property type="match status" value="1"/>
</dbReference>
<dbReference type="InterPro" id="IPR051322">
    <property type="entry name" value="AA_ABC_Transporter_Permease"/>
</dbReference>
<dbReference type="GO" id="GO:0005886">
    <property type="term" value="C:plasma membrane"/>
    <property type="evidence" value="ECO:0007669"/>
    <property type="project" value="UniProtKB-SubCell"/>
</dbReference>
<organism evidence="9 10">
    <name type="scientific">Lacrimispora amygdalina</name>
    <dbReference type="NCBI Taxonomy" id="253257"/>
    <lineage>
        <taxon>Bacteria</taxon>
        <taxon>Bacillati</taxon>
        <taxon>Bacillota</taxon>
        <taxon>Clostridia</taxon>
        <taxon>Lachnospirales</taxon>
        <taxon>Lachnospiraceae</taxon>
        <taxon>Lacrimispora</taxon>
    </lineage>
</organism>
<dbReference type="SUPFAM" id="SSF161098">
    <property type="entry name" value="MetI-like"/>
    <property type="match status" value="1"/>
</dbReference>
<keyword evidence="6 7" id="KW-0472">Membrane</keyword>
<dbReference type="OrthoDB" id="9793490at2"/>
<keyword evidence="5 7" id="KW-1133">Transmembrane helix</keyword>
<dbReference type="Pfam" id="PF00528">
    <property type="entry name" value="BPD_transp_1"/>
    <property type="match status" value="1"/>
</dbReference>
<dbReference type="InterPro" id="IPR000515">
    <property type="entry name" value="MetI-like"/>
</dbReference>
<feature type="transmembrane region" description="Helical" evidence="7">
    <location>
        <begin position="192"/>
        <end position="212"/>
    </location>
</feature>
<comment type="similarity">
    <text evidence="7">Belongs to the binding-protein-dependent transport system permease family.</text>
</comment>
<dbReference type="Proteomes" id="UP000260680">
    <property type="component" value="Unassembled WGS sequence"/>
</dbReference>
<comment type="subcellular location">
    <subcellularLocation>
        <location evidence="1 7">Cell membrane</location>
        <topology evidence="1 7">Multi-pass membrane protein</topology>
    </subcellularLocation>
</comment>
<dbReference type="GO" id="GO:0048473">
    <property type="term" value="P:D-methionine transmembrane transport"/>
    <property type="evidence" value="ECO:0007669"/>
    <property type="project" value="TreeGrafter"/>
</dbReference>
<sequence>MRYLPWSEILERIILPSFLATIRMLCVEIFLAVFFGFVIAITIYITREDGLHPSKVINIALNAIISIIRSFPFVILMVSIIPLTRFITGSSIGWKSALVPLTIASTPFMARMFENSFKEVNPALIEAAKSFGASDFQIIFKVVVVSALPSLVSGLILCIIHVLNLTAVAGAIGAGGLGASALQYGYQSFNDRVMYSIVFVLMTLVILIQFIGDRVYKKVR</sequence>
<gene>
    <name evidence="9" type="ORF">DS742_02330</name>
</gene>
<feature type="domain" description="ABC transmembrane type-1" evidence="8">
    <location>
        <begin position="18"/>
        <end position="212"/>
    </location>
</feature>
<name>A0A3E2NHP9_9FIRM</name>
<evidence type="ECO:0000259" key="8">
    <source>
        <dbReference type="PROSITE" id="PS50928"/>
    </source>
</evidence>
<keyword evidence="2 7" id="KW-0813">Transport</keyword>
<dbReference type="Gene3D" id="1.10.3720.10">
    <property type="entry name" value="MetI-like"/>
    <property type="match status" value="1"/>
</dbReference>
<dbReference type="EMBL" id="QOHO01000009">
    <property type="protein sequence ID" value="RFZ80542.1"/>
    <property type="molecule type" value="Genomic_DNA"/>
</dbReference>
<dbReference type="PANTHER" id="PTHR30450:SF1">
    <property type="entry name" value="D-METHIONINE TRANSPORT SYSTEM PERMEASE PROTEIN METI-RELATED"/>
    <property type="match status" value="1"/>
</dbReference>
<reference evidence="9 10" key="1">
    <citation type="submission" date="2018-07" db="EMBL/GenBank/DDBJ databases">
        <title>New species, Clostridium PI-S10-A1B.</title>
        <authorList>
            <person name="Krishna G."/>
            <person name="Summeta K."/>
            <person name="Shikha S."/>
            <person name="Prabhu P.B."/>
            <person name="Suresh K."/>
        </authorList>
    </citation>
    <scope>NUCLEOTIDE SEQUENCE [LARGE SCALE GENOMIC DNA]</scope>
    <source>
        <strain evidence="9 10">PI-S10-A1B</strain>
    </source>
</reference>
<dbReference type="InterPro" id="IPR035906">
    <property type="entry name" value="MetI-like_sf"/>
</dbReference>
<evidence type="ECO:0000256" key="3">
    <source>
        <dbReference type="ARBA" id="ARBA00022475"/>
    </source>
</evidence>
<dbReference type="RefSeq" id="WP_117415433.1">
    <property type="nucleotide sequence ID" value="NZ_QOHO01000009.1"/>
</dbReference>
<dbReference type="PANTHER" id="PTHR30450">
    <property type="entry name" value="ABC TRANSPORTER PERMEASE"/>
    <property type="match status" value="1"/>
</dbReference>
<feature type="transmembrane region" description="Helical" evidence="7">
    <location>
        <begin position="138"/>
        <end position="160"/>
    </location>
</feature>
<evidence type="ECO:0000313" key="10">
    <source>
        <dbReference type="Proteomes" id="UP000260680"/>
    </source>
</evidence>
<feature type="transmembrane region" description="Helical" evidence="7">
    <location>
        <begin position="57"/>
        <end position="80"/>
    </location>
</feature>
<dbReference type="AlphaFoldDB" id="A0A3E2NHP9"/>
<evidence type="ECO:0000256" key="7">
    <source>
        <dbReference type="RuleBase" id="RU363032"/>
    </source>
</evidence>
<evidence type="ECO:0000256" key="6">
    <source>
        <dbReference type="ARBA" id="ARBA00023136"/>
    </source>
</evidence>
<keyword evidence="4 7" id="KW-0812">Transmembrane</keyword>
<evidence type="ECO:0000313" key="9">
    <source>
        <dbReference type="EMBL" id="RFZ80542.1"/>
    </source>
</evidence>
<accession>A0A3E2NHP9</accession>
<feature type="transmembrane region" description="Helical" evidence="7">
    <location>
        <begin position="21"/>
        <end position="45"/>
    </location>
</feature>
<evidence type="ECO:0000256" key="4">
    <source>
        <dbReference type="ARBA" id="ARBA00022692"/>
    </source>
</evidence>
<dbReference type="PROSITE" id="PS50928">
    <property type="entry name" value="ABC_TM1"/>
    <property type="match status" value="1"/>
</dbReference>
<evidence type="ECO:0000256" key="2">
    <source>
        <dbReference type="ARBA" id="ARBA00022448"/>
    </source>
</evidence>
<evidence type="ECO:0000256" key="5">
    <source>
        <dbReference type="ARBA" id="ARBA00022989"/>
    </source>
</evidence>
<feature type="transmembrane region" description="Helical" evidence="7">
    <location>
        <begin position="167"/>
        <end position="186"/>
    </location>
</feature>